<accession>A0A6J7R315</accession>
<dbReference type="EMBL" id="CAFBOZ010000296">
    <property type="protein sequence ID" value="CAB5021492.1"/>
    <property type="molecule type" value="Genomic_DNA"/>
</dbReference>
<name>A0A6J7R315_9ZZZZ</name>
<gene>
    <name evidence="2" type="ORF">UFOPK3992_01740</name>
</gene>
<dbReference type="SUPFAM" id="SSF53254">
    <property type="entry name" value="Phosphoglycerate mutase-like"/>
    <property type="match status" value="1"/>
</dbReference>
<dbReference type="InterPro" id="IPR051021">
    <property type="entry name" value="Mito_Ser/Thr_phosphatase"/>
</dbReference>
<dbReference type="SMART" id="SM00855">
    <property type="entry name" value="PGAM"/>
    <property type="match status" value="1"/>
</dbReference>
<reference evidence="2" key="1">
    <citation type="submission" date="2020-05" db="EMBL/GenBank/DDBJ databases">
        <authorList>
            <person name="Chiriac C."/>
            <person name="Salcher M."/>
            <person name="Ghai R."/>
            <person name="Kavagutti S V."/>
        </authorList>
    </citation>
    <scope>NUCLEOTIDE SEQUENCE</scope>
</reference>
<dbReference type="PANTHER" id="PTHR20935">
    <property type="entry name" value="PHOSPHOGLYCERATE MUTASE-RELATED"/>
    <property type="match status" value="1"/>
</dbReference>
<dbReference type="PANTHER" id="PTHR20935:SF1">
    <property type="entry name" value="SLL1549 PROTEIN"/>
    <property type="match status" value="1"/>
</dbReference>
<evidence type="ECO:0000313" key="2">
    <source>
        <dbReference type="EMBL" id="CAB5021492.1"/>
    </source>
</evidence>
<dbReference type="Pfam" id="PF00300">
    <property type="entry name" value="His_Phos_1"/>
    <property type="match status" value="1"/>
</dbReference>
<keyword evidence="1" id="KW-0378">Hydrolase</keyword>
<dbReference type="AlphaFoldDB" id="A0A6J7R315"/>
<organism evidence="2">
    <name type="scientific">freshwater metagenome</name>
    <dbReference type="NCBI Taxonomy" id="449393"/>
    <lineage>
        <taxon>unclassified sequences</taxon>
        <taxon>metagenomes</taxon>
        <taxon>ecological metagenomes</taxon>
    </lineage>
</organism>
<proteinExistence type="predicted"/>
<evidence type="ECO:0000256" key="1">
    <source>
        <dbReference type="ARBA" id="ARBA00022801"/>
    </source>
</evidence>
<dbReference type="InterPro" id="IPR013078">
    <property type="entry name" value="His_Pase_superF_clade-1"/>
</dbReference>
<dbReference type="CDD" id="cd07067">
    <property type="entry name" value="HP_PGM_like"/>
    <property type="match status" value="1"/>
</dbReference>
<sequence length="170" mass="18702">MRRLVLLRHAKSDYPAGVADVDRPLSQRGETQAPLAGRWVAENIAGIDHVVVSVAQRTRQTWSLVSLQLPEAPEAMFDPRIYEASVSDLLQVIADAPDSARTVLLIGHNPGLEDLVLHLCTNPESKDADRLREKFPTSAIAVLDFDDDWSGLDSRGADLVTFEVPRGQKP</sequence>
<dbReference type="Gene3D" id="3.40.50.1240">
    <property type="entry name" value="Phosphoglycerate mutase-like"/>
    <property type="match status" value="1"/>
</dbReference>
<protein>
    <submittedName>
        <fullName evidence="2">Unannotated protein</fullName>
    </submittedName>
</protein>
<dbReference type="InterPro" id="IPR029033">
    <property type="entry name" value="His_PPase_superfam"/>
</dbReference>
<dbReference type="GO" id="GO:0016787">
    <property type="term" value="F:hydrolase activity"/>
    <property type="evidence" value="ECO:0007669"/>
    <property type="project" value="UniProtKB-KW"/>
</dbReference>